<sequence>MFGALDTSTSALVANRIRMETVAANVANANSIEDANGENVPFRRRIAILSEGDAATGKAEGVHVRQIMHDPAPFMKKHLPKHPLADKDGYVKFPNINTINEQVNALEIARAYEANIQAAEATKAMMQSALRLLA</sequence>
<dbReference type="GO" id="GO:0071973">
    <property type="term" value="P:bacterial-type flagellum-dependent cell motility"/>
    <property type="evidence" value="ECO:0007669"/>
    <property type="project" value="UniProtKB-UniRule"/>
</dbReference>
<comment type="caution">
    <text evidence="5">The sequence shown here is derived from an EMBL/GenBank/DDBJ whole genome shotgun (WGS) entry which is preliminary data.</text>
</comment>
<keyword evidence="5" id="KW-0969">Cilium</keyword>
<name>A0A7X0HAD7_9BACT</name>
<dbReference type="NCBIfam" id="TIGR01395">
    <property type="entry name" value="FlgC"/>
    <property type="match status" value="1"/>
</dbReference>
<dbReference type="InterPro" id="IPR019776">
    <property type="entry name" value="Flagellar_basal_body_rod_CS"/>
</dbReference>
<dbReference type="RefSeq" id="WP_184678231.1">
    <property type="nucleotide sequence ID" value="NZ_JACHGY010000001.1"/>
</dbReference>
<dbReference type="Pfam" id="PF00460">
    <property type="entry name" value="Flg_bb_rod"/>
    <property type="match status" value="1"/>
</dbReference>
<evidence type="ECO:0000259" key="3">
    <source>
        <dbReference type="Pfam" id="PF00460"/>
    </source>
</evidence>
<accession>A0A7X0HAD7</accession>
<dbReference type="PROSITE" id="PS00588">
    <property type="entry name" value="FLAGELLA_BB_ROD"/>
    <property type="match status" value="1"/>
</dbReference>
<dbReference type="InterPro" id="IPR006299">
    <property type="entry name" value="FlgC"/>
</dbReference>
<dbReference type="Proteomes" id="UP000541810">
    <property type="component" value="Unassembled WGS sequence"/>
</dbReference>
<comment type="similarity">
    <text evidence="1">Belongs to the flagella basal body rod proteins family.</text>
</comment>
<evidence type="ECO:0000256" key="2">
    <source>
        <dbReference type="RuleBase" id="RU362062"/>
    </source>
</evidence>
<proteinExistence type="inferred from homology"/>
<evidence type="ECO:0000313" key="5">
    <source>
        <dbReference type="EMBL" id="MBB6430734.1"/>
    </source>
</evidence>
<dbReference type="InterPro" id="IPR010930">
    <property type="entry name" value="Flg_bb/hook_C_dom"/>
</dbReference>
<evidence type="ECO:0000256" key="1">
    <source>
        <dbReference type="ARBA" id="ARBA00009677"/>
    </source>
</evidence>
<keyword evidence="5" id="KW-0966">Cell projection</keyword>
<feature type="domain" description="Flagellar basal body rod protein N-terminal" evidence="3">
    <location>
        <begin position="5"/>
        <end position="30"/>
    </location>
</feature>
<keyword evidence="6" id="KW-1185">Reference proteome</keyword>
<keyword evidence="5" id="KW-0282">Flagellum</keyword>
<dbReference type="Pfam" id="PF06429">
    <property type="entry name" value="Flg_bbr_C"/>
    <property type="match status" value="1"/>
</dbReference>
<evidence type="ECO:0000259" key="4">
    <source>
        <dbReference type="Pfam" id="PF06429"/>
    </source>
</evidence>
<organism evidence="5 6">
    <name type="scientific">Algisphaera agarilytica</name>
    <dbReference type="NCBI Taxonomy" id="1385975"/>
    <lineage>
        <taxon>Bacteria</taxon>
        <taxon>Pseudomonadati</taxon>
        <taxon>Planctomycetota</taxon>
        <taxon>Phycisphaerae</taxon>
        <taxon>Phycisphaerales</taxon>
        <taxon>Phycisphaeraceae</taxon>
        <taxon>Algisphaera</taxon>
    </lineage>
</organism>
<dbReference type="EMBL" id="JACHGY010000001">
    <property type="protein sequence ID" value="MBB6430734.1"/>
    <property type="molecule type" value="Genomic_DNA"/>
</dbReference>
<reference evidence="5 6" key="1">
    <citation type="submission" date="2020-08" db="EMBL/GenBank/DDBJ databases">
        <title>Genomic Encyclopedia of Type Strains, Phase IV (KMG-IV): sequencing the most valuable type-strain genomes for metagenomic binning, comparative biology and taxonomic classification.</title>
        <authorList>
            <person name="Goeker M."/>
        </authorList>
    </citation>
    <scope>NUCLEOTIDE SEQUENCE [LARGE SCALE GENOMIC DNA]</scope>
    <source>
        <strain evidence="5 6">DSM 103725</strain>
    </source>
</reference>
<gene>
    <name evidence="5" type="ORF">HNQ40_002540</name>
</gene>
<dbReference type="AlphaFoldDB" id="A0A7X0HAD7"/>
<comment type="subcellular location">
    <subcellularLocation>
        <location evidence="2">Bacterial flagellum basal body</location>
    </subcellularLocation>
</comment>
<evidence type="ECO:0000313" key="6">
    <source>
        <dbReference type="Proteomes" id="UP000541810"/>
    </source>
</evidence>
<comment type="subunit">
    <text evidence="2">The basal body constitutes a major portion of the flagellar organelle and consists of four rings (L,P,S, and M) mounted on a central rod. The rod consists of about 26 subunits of FlgG in the distal portion, and FlgB, FlgC and FlgF are thought to build up the proximal portion of the rod with about 6 subunits each.</text>
</comment>
<dbReference type="InterPro" id="IPR001444">
    <property type="entry name" value="Flag_bb_rod_N"/>
</dbReference>
<protein>
    <recommendedName>
        <fullName evidence="2">Flagellar basal-body rod protein FlgC</fullName>
    </recommendedName>
</protein>
<keyword evidence="2" id="KW-0975">Bacterial flagellum</keyword>
<feature type="domain" description="Flagellar basal-body/hook protein C-terminal" evidence="4">
    <location>
        <begin position="88"/>
        <end position="132"/>
    </location>
</feature>
<dbReference type="GO" id="GO:0030694">
    <property type="term" value="C:bacterial-type flagellum basal body, rod"/>
    <property type="evidence" value="ECO:0007669"/>
    <property type="project" value="UniProtKB-UniRule"/>
</dbReference>